<sequence>MRILTNRHRSASLIRYITRMWTKCLVLSVWMSSTRHGAQCLFFRTMFLQI</sequence>
<name>A0A0A9BCY2_ARUDO</name>
<evidence type="ECO:0000313" key="1">
    <source>
        <dbReference type="EMBL" id="JAD57132.1"/>
    </source>
</evidence>
<proteinExistence type="predicted"/>
<protein>
    <submittedName>
        <fullName evidence="1">Umc1048</fullName>
    </submittedName>
</protein>
<organism evidence="1">
    <name type="scientific">Arundo donax</name>
    <name type="common">Giant reed</name>
    <name type="synonym">Donax arundinaceus</name>
    <dbReference type="NCBI Taxonomy" id="35708"/>
    <lineage>
        <taxon>Eukaryota</taxon>
        <taxon>Viridiplantae</taxon>
        <taxon>Streptophyta</taxon>
        <taxon>Embryophyta</taxon>
        <taxon>Tracheophyta</taxon>
        <taxon>Spermatophyta</taxon>
        <taxon>Magnoliopsida</taxon>
        <taxon>Liliopsida</taxon>
        <taxon>Poales</taxon>
        <taxon>Poaceae</taxon>
        <taxon>PACMAD clade</taxon>
        <taxon>Arundinoideae</taxon>
        <taxon>Arundineae</taxon>
        <taxon>Arundo</taxon>
    </lineage>
</organism>
<reference evidence="1" key="1">
    <citation type="submission" date="2014-09" db="EMBL/GenBank/DDBJ databases">
        <authorList>
            <person name="Magalhaes I.L.F."/>
            <person name="Oliveira U."/>
            <person name="Santos F.R."/>
            <person name="Vidigal T.H.D.A."/>
            <person name="Brescovit A.D."/>
            <person name="Santos A.J."/>
        </authorList>
    </citation>
    <scope>NUCLEOTIDE SEQUENCE</scope>
    <source>
        <tissue evidence="1">Shoot tissue taken approximately 20 cm above the soil surface</tissue>
    </source>
</reference>
<dbReference type="EMBL" id="GBRH01240763">
    <property type="protein sequence ID" value="JAD57132.1"/>
    <property type="molecule type" value="Transcribed_RNA"/>
</dbReference>
<accession>A0A0A9BCY2</accession>
<dbReference type="AlphaFoldDB" id="A0A0A9BCY2"/>
<reference evidence="1" key="2">
    <citation type="journal article" date="2015" name="Data Brief">
        <title>Shoot transcriptome of the giant reed, Arundo donax.</title>
        <authorList>
            <person name="Barrero R.A."/>
            <person name="Guerrero F.D."/>
            <person name="Moolhuijzen P."/>
            <person name="Goolsby J.A."/>
            <person name="Tidwell J."/>
            <person name="Bellgard S.E."/>
            <person name="Bellgard M.I."/>
        </authorList>
    </citation>
    <scope>NUCLEOTIDE SEQUENCE</scope>
    <source>
        <tissue evidence="1">Shoot tissue taken approximately 20 cm above the soil surface</tissue>
    </source>
</reference>